<dbReference type="InterPro" id="IPR029365">
    <property type="entry name" value="TMEM238"/>
</dbReference>
<evidence type="ECO:0000313" key="4">
    <source>
        <dbReference type="Proteomes" id="UP001488805"/>
    </source>
</evidence>
<organism evidence="3 4">
    <name type="scientific">Zoarces viviparus</name>
    <name type="common">Viviparous eelpout</name>
    <name type="synonym">Blennius viviparus</name>
    <dbReference type="NCBI Taxonomy" id="48416"/>
    <lineage>
        <taxon>Eukaryota</taxon>
        <taxon>Metazoa</taxon>
        <taxon>Chordata</taxon>
        <taxon>Craniata</taxon>
        <taxon>Vertebrata</taxon>
        <taxon>Euteleostomi</taxon>
        <taxon>Actinopterygii</taxon>
        <taxon>Neopterygii</taxon>
        <taxon>Teleostei</taxon>
        <taxon>Neoteleostei</taxon>
        <taxon>Acanthomorphata</taxon>
        <taxon>Eupercaria</taxon>
        <taxon>Perciformes</taxon>
        <taxon>Cottioidei</taxon>
        <taxon>Zoarcales</taxon>
        <taxon>Zoarcidae</taxon>
        <taxon>Zoarcinae</taxon>
        <taxon>Zoarces</taxon>
    </lineage>
</organism>
<accession>A0AAW1FIS6</accession>
<feature type="transmembrane region" description="Helical" evidence="2">
    <location>
        <begin position="12"/>
        <end position="34"/>
    </location>
</feature>
<dbReference type="EMBL" id="JBCEZU010000056">
    <property type="protein sequence ID" value="KAK9534574.1"/>
    <property type="molecule type" value="Genomic_DNA"/>
</dbReference>
<protein>
    <recommendedName>
        <fullName evidence="5">Transmembrane protein 238</fullName>
    </recommendedName>
</protein>
<feature type="transmembrane region" description="Helical" evidence="2">
    <location>
        <begin position="46"/>
        <end position="72"/>
    </location>
</feature>
<reference evidence="3 4" key="1">
    <citation type="journal article" date="2024" name="Genome Biol. Evol.">
        <title>Chromosome-level genome assembly of the viviparous eelpout Zoarces viviparus.</title>
        <authorList>
            <person name="Fuhrmann N."/>
            <person name="Brasseur M.V."/>
            <person name="Bakowski C.E."/>
            <person name="Podsiadlowski L."/>
            <person name="Prost S."/>
            <person name="Krehenwinkel H."/>
            <person name="Mayer C."/>
        </authorList>
    </citation>
    <scope>NUCLEOTIDE SEQUENCE [LARGE SCALE GENOMIC DNA]</scope>
    <source>
        <strain evidence="3">NO-MEL_2022_Ind0_liver</strain>
    </source>
</reference>
<dbReference type="AlphaFoldDB" id="A0AAW1FIS6"/>
<dbReference type="PANTHER" id="PTHR28613">
    <property type="entry name" value="SI:CH211-232M10.4-RELATED"/>
    <property type="match status" value="1"/>
</dbReference>
<gene>
    <name evidence="3" type="ORF">VZT92_007013</name>
</gene>
<proteinExistence type="predicted"/>
<comment type="caution">
    <text evidence="3">The sequence shown here is derived from an EMBL/GenBank/DDBJ whole genome shotgun (WGS) entry which is preliminary data.</text>
</comment>
<name>A0AAW1FIS6_ZOAVI</name>
<evidence type="ECO:0000256" key="2">
    <source>
        <dbReference type="SAM" id="Phobius"/>
    </source>
</evidence>
<dbReference type="Proteomes" id="UP001488805">
    <property type="component" value="Unassembled WGS sequence"/>
</dbReference>
<sequence>MGRVKCIGGCLSAFFAAVLLDVLGVVLLFVGIFADVRFGGRFYGDFLIYTGSLVIFTSLAFWIIWYVGNVPVSEDDGWMRKRSSGVARLASKLTERLSQKLKPEARVKYVEGDEKGGSQVSAPAPREASRVTWGRSTVYHNEGYEDSEDPPSVEKTEREDKTEM</sequence>
<keyword evidence="2" id="KW-0812">Transmembrane</keyword>
<dbReference type="PANTHER" id="PTHR28613:SF7">
    <property type="entry name" value="TRANSMEMBRANE PROTEIN 238"/>
    <property type="match status" value="1"/>
</dbReference>
<keyword evidence="2" id="KW-1133">Transmembrane helix</keyword>
<feature type="region of interest" description="Disordered" evidence="1">
    <location>
        <begin position="110"/>
        <end position="164"/>
    </location>
</feature>
<feature type="compositionally biased region" description="Basic and acidic residues" evidence="1">
    <location>
        <begin position="152"/>
        <end position="164"/>
    </location>
</feature>
<evidence type="ECO:0008006" key="5">
    <source>
        <dbReference type="Google" id="ProtNLM"/>
    </source>
</evidence>
<evidence type="ECO:0000256" key="1">
    <source>
        <dbReference type="SAM" id="MobiDB-lite"/>
    </source>
</evidence>
<keyword evidence="2" id="KW-0472">Membrane</keyword>
<dbReference type="Pfam" id="PF15125">
    <property type="entry name" value="TMEM238"/>
    <property type="match status" value="1"/>
</dbReference>
<evidence type="ECO:0000313" key="3">
    <source>
        <dbReference type="EMBL" id="KAK9534574.1"/>
    </source>
</evidence>
<keyword evidence="4" id="KW-1185">Reference proteome</keyword>